<comment type="caution">
    <text evidence="1">The sequence shown here is derived from an EMBL/GenBank/DDBJ whole genome shotgun (WGS) entry which is preliminary data.</text>
</comment>
<keyword evidence="2" id="KW-1185">Reference proteome</keyword>
<sequence>MKVIKSVPLTFLSTSAQPPLQQQGRRRLEPFTIPYALMWRIEIGNGIPYPDREPTPEEYEGVRQSTVDWFNSAHDAFYEDADFTFVDTNCELVPEETSWDPATNYPHKIQMHCFANFDAPAIEDLPTNVEFPKGRLYDDR</sequence>
<dbReference type="AlphaFoldDB" id="A0A9N8HIK0"/>
<evidence type="ECO:0000313" key="2">
    <source>
        <dbReference type="Proteomes" id="UP001153069"/>
    </source>
</evidence>
<evidence type="ECO:0000313" key="1">
    <source>
        <dbReference type="EMBL" id="CAB9513580.1"/>
    </source>
</evidence>
<protein>
    <submittedName>
        <fullName evidence="1">Uncharacterized protein</fullName>
    </submittedName>
</protein>
<proteinExistence type="predicted"/>
<accession>A0A9N8HIK0</accession>
<reference evidence="1" key="1">
    <citation type="submission" date="2020-06" db="EMBL/GenBank/DDBJ databases">
        <authorList>
            <consortium name="Plant Systems Biology data submission"/>
        </authorList>
    </citation>
    <scope>NUCLEOTIDE SEQUENCE</scope>
    <source>
        <strain evidence="1">D6</strain>
    </source>
</reference>
<dbReference type="EMBL" id="CAICTM010000599">
    <property type="protein sequence ID" value="CAB9513580.1"/>
    <property type="molecule type" value="Genomic_DNA"/>
</dbReference>
<name>A0A9N8HIK0_9STRA</name>
<dbReference type="Proteomes" id="UP001153069">
    <property type="component" value="Unassembled WGS sequence"/>
</dbReference>
<gene>
    <name evidence="1" type="ORF">SEMRO_600_G173410.1</name>
</gene>
<organism evidence="1 2">
    <name type="scientific">Seminavis robusta</name>
    <dbReference type="NCBI Taxonomy" id="568900"/>
    <lineage>
        <taxon>Eukaryota</taxon>
        <taxon>Sar</taxon>
        <taxon>Stramenopiles</taxon>
        <taxon>Ochrophyta</taxon>
        <taxon>Bacillariophyta</taxon>
        <taxon>Bacillariophyceae</taxon>
        <taxon>Bacillariophycidae</taxon>
        <taxon>Naviculales</taxon>
        <taxon>Naviculaceae</taxon>
        <taxon>Seminavis</taxon>
    </lineage>
</organism>